<dbReference type="Proteomes" id="UP001059380">
    <property type="component" value="Chromosome"/>
</dbReference>
<feature type="transmembrane region" description="Helical" evidence="9">
    <location>
        <begin position="164"/>
        <end position="182"/>
    </location>
</feature>
<dbReference type="CDD" id="cd00075">
    <property type="entry name" value="HATPase"/>
    <property type="match status" value="1"/>
</dbReference>
<evidence type="ECO:0000256" key="2">
    <source>
        <dbReference type="ARBA" id="ARBA00012438"/>
    </source>
</evidence>
<evidence type="ECO:0000256" key="6">
    <source>
        <dbReference type="ARBA" id="ARBA00022777"/>
    </source>
</evidence>
<dbReference type="CDD" id="cd00082">
    <property type="entry name" value="HisKA"/>
    <property type="match status" value="1"/>
</dbReference>
<dbReference type="SMART" id="SM00387">
    <property type="entry name" value="HATPase_c"/>
    <property type="match status" value="1"/>
</dbReference>
<keyword evidence="3" id="KW-0597">Phosphoprotein</keyword>
<evidence type="ECO:0000256" key="7">
    <source>
        <dbReference type="ARBA" id="ARBA00022840"/>
    </source>
</evidence>
<keyword evidence="8" id="KW-0902">Two-component regulatory system</keyword>
<feature type="transmembrane region" description="Helical" evidence="9">
    <location>
        <begin position="52"/>
        <end position="70"/>
    </location>
</feature>
<keyword evidence="6" id="KW-0418">Kinase</keyword>
<dbReference type="Gene3D" id="3.30.565.10">
    <property type="entry name" value="Histidine kinase-like ATPase, C-terminal domain"/>
    <property type="match status" value="1"/>
</dbReference>
<feature type="transmembrane region" description="Helical" evidence="9">
    <location>
        <begin position="133"/>
        <end position="152"/>
    </location>
</feature>
<keyword evidence="5" id="KW-0547">Nucleotide-binding</keyword>
<protein>
    <recommendedName>
        <fullName evidence="2">histidine kinase</fullName>
        <ecNumber evidence="2">2.7.13.3</ecNumber>
    </recommendedName>
</protein>
<keyword evidence="9" id="KW-0812">Transmembrane</keyword>
<dbReference type="InterPro" id="IPR005467">
    <property type="entry name" value="His_kinase_dom"/>
</dbReference>
<dbReference type="EC" id="2.7.13.3" evidence="2"/>
<evidence type="ECO:0000256" key="9">
    <source>
        <dbReference type="SAM" id="Phobius"/>
    </source>
</evidence>
<keyword evidence="9" id="KW-0472">Membrane</keyword>
<dbReference type="Gene3D" id="1.10.287.130">
    <property type="match status" value="1"/>
</dbReference>
<dbReference type="Pfam" id="PF02518">
    <property type="entry name" value="HATPase_c"/>
    <property type="match status" value="1"/>
</dbReference>
<dbReference type="GO" id="GO:0005524">
    <property type="term" value="F:ATP binding"/>
    <property type="evidence" value="ECO:0007669"/>
    <property type="project" value="UniProtKB-KW"/>
</dbReference>
<evidence type="ECO:0000259" key="10">
    <source>
        <dbReference type="PROSITE" id="PS50109"/>
    </source>
</evidence>
<dbReference type="InterPro" id="IPR003594">
    <property type="entry name" value="HATPase_dom"/>
</dbReference>
<sequence>MIQSAPSLDRIERLAFRRQETAFCVLTLLVLASLLVLHTWFASLLGEPSQTVILLLVFSFLGKLLEWYWLWRQRDGISIRTVRIETAISMVGLFLLTWLLAVYTGRDETPYFVLLAISILQCAYHCSLLETIVTVAAAIGLMFGWANHFYALHPPPRATQFLESGMISVIYAVMGLLVWYLVHQLGDKETRLFENMAELEATRERLAREEKLAAVGSLASGIAHEIRNPVAMIASSLETAGYPNANPDEREEMFAIAAREAKRLENLTSDFLAYAKPRVPQRTDVRISDVLDHVANIARLRANESGIRVKYGPSHDGIVAVDPFQVEGALVNLAINAIAATKQEGTIHIRSQIKDGYVHFEIENTGEKIPEDDLQHIFEPFFTTKRSGTGLGLAIARAIARSHGGDILVSKNEDGAVAFTMTVATAPASNDEEM</sequence>
<dbReference type="RefSeq" id="WP_260794094.1">
    <property type="nucleotide sequence ID" value="NZ_CP093313.1"/>
</dbReference>
<organism evidence="11 12">
    <name type="scientific">Occallatibacter riparius</name>
    <dbReference type="NCBI Taxonomy" id="1002689"/>
    <lineage>
        <taxon>Bacteria</taxon>
        <taxon>Pseudomonadati</taxon>
        <taxon>Acidobacteriota</taxon>
        <taxon>Terriglobia</taxon>
        <taxon>Terriglobales</taxon>
        <taxon>Acidobacteriaceae</taxon>
        <taxon>Occallatibacter</taxon>
    </lineage>
</organism>
<accession>A0A9J7BPA9</accession>
<dbReference type="InterPro" id="IPR036890">
    <property type="entry name" value="HATPase_C_sf"/>
</dbReference>
<gene>
    <name evidence="11" type="ORF">MOP44_01320</name>
</gene>
<reference evidence="11" key="1">
    <citation type="submission" date="2021-04" db="EMBL/GenBank/DDBJ databases">
        <title>Phylogenetic analysis of Acidobacteriaceae.</title>
        <authorList>
            <person name="Qiu L."/>
            <person name="Zhang Q."/>
        </authorList>
    </citation>
    <scope>NUCLEOTIDE SEQUENCE</scope>
    <source>
        <strain evidence="11">DSM 25168</strain>
    </source>
</reference>
<dbReference type="SMART" id="SM00388">
    <property type="entry name" value="HisKA"/>
    <property type="match status" value="1"/>
</dbReference>
<dbReference type="PANTHER" id="PTHR43065">
    <property type="entry name" value="SENSOR HISTIDINE KINASE"/>
    <property type="match status" value="1"/>
</dbReference>
<evidence type="ECO:0000256" key="4">
    <source>
        <dbReference type="ARBA" id="ARBA00022679"/>
    </source>
</evidence>
<name>A0A9J7BPA9_9BACT</name>
<dbReference type="Pfam" id="PF00512">
    <property type="entry name" value="HisKA"/>
    <property type="match status" value="1"/>
</dbReference>
<evidence type="ECO:0000256" key="3">
    <source>
        <dbReference type="ARBA" id="ARBA00022553"/>
    </source>
</evidence>
<dbReference type="SUPFAM" id="SSF55874">
    <property type="entry name" value="ATPase domain of HSP90 chaperone/DNA topoisomerase II/histidine kinase"/>
    <property type="match status" value="1"/>
</dbReference>
<dbReference type="GO" id="GO:0000155">
    <property type="term" value="F:phosphorelay sensor kinase activity"/>
    <property type="evidence" value="ECO:0007669"/>
    <property type="project" value="InterPro"/>
</dbReference>
<evidence type="ECO:0000256" key="5">
    <source>
        <dbReference type="ARBA" id="ARBA00022741"/>
    </source>
</evidence>
<feature type="domain" description="Histidine kinase" evidence="10">
    <location>
        <begin position="221"/>
        <end position="427"/>
    </location>
</feature>
<evidence type="ECO:0000256" key="1">
    <source>
        <dbReference type="ARBA" id="ARBA00000085"/>
    </source>
</evidence>
<keyword evidence="9" id="KW-1133">Transmembrane helix</keyword>
<comment type="catalytic activity">
    <reaction evidence="1">
        <text>ATP + protein L-histidine = ADP + protein N-phospho-L-histidine.</text>
        <dbReference type="EC" id="2.7.13.3"/>
    </reaction>
</comment>
<proteinExistence type="predicted"/>
<dbReference type="SUPFAM" id="SSF47384">
    <property type="entry name" value="Homodimeric domain of signal transducing histidine kinase"/>
    <property type="match status" value="1"/>
</dbReference>
<dbReference type="PANTHER" id="PTHR43065:SF10">
    <property type="entry name" value="PEROXIDE STRESS-ACTIVATED HISTIDINE KINASE MAK3"/>
    <property type="match status" value="1"/>
</dbReference>
<evidence type="ECO:0000313" key="11">
    <source>
        <dbReference type="EMBL" id="UWZ84587.1"/>
    </source>
</evidence>
<dbReference type="EMBL" id="CP093313">
    <property type="protein sequence ID" value="UWZ84587.1"/>
    <property type="molecule type" value="Genomic_DNA"/>
</dbReference>
<evidence type="ECO:0000313" key="12">
    <source>
        <dbReference type="Proteomes" id="UP001059380"/>
    </source>
</evidence>
<keyword evidence="7 11" id="KW-0067">ATP-binding</keyword>
<dbReference type="InterPro" id="IPR004358">
    <property type="entry name" value="Sig_transdc_His_kin-like_C"/>
</dbReference>
<feature type="transmembrane region" description="Helical" evidence="9">
    <location>
        <begin position="21"/>
        <end position="40"/>
    </location>
</feature>
<keyword evidence="12" id="KW-1185">Reference proteome</keyword>
<dbReference type="InterPro" id="IPR036097">
    <property type="entry name" value="HisK_dim/P_sf"/>
</dbReference>
<feature type="transmembrane region" description="Helical" evidence="9">
    <location>
        <begin position="82"/>
        <end position="103"/>
    </location>
</feature>
<dbReference type="InterPro" id="IPR003661">
    <property type="entry name" value="HisK_dim/P_dom"/>
</dbReference>
<dbReference type="AlphaFoldDB" id="A0A9J7BPA9"/>
<keyword evidence="4" id="KW-0808">Transferase</keyword>
<dbReference type="PROSITE" id="PS50109">
    <property type="entry name" value="HIS_KIN"/>
    <property type="match status" value="1"/>
</dbReference>
<dbReference type="PRINTS" id="PR00344">
    <property type="entry name" value="BCTRLSENSOR"/>
</dbReference>
<evidence type="ECO:0000256" key="8">
    <source>
        <dbReference type="ARBA" id="ARBA00023012"/>
    </source>
</evidence>
<dbReference type="KEGG" id="orp:MOP44_01320"/>